<organism evidence="1 2">
    <name type="scientific">Dallia pectoralis</name>
    <name type="common">Alaska blackfish</name>
    <dbReference type="NCBI Taxonomy" id="75939"/>
    <lineage>
        <taxon>Eukaryota</taxon>
        <taxon>Metazoa</taxon>
        <taxon>Chordata</taxon>
        <taxon>Craniata</taxon>
        <taxon>Vertebrata</taxon>
        <taxon>Euteleostomi</taxon>
        <taxon>Actinopterygii</taxon>
        <taxon>Neopterygii</taxon>
        <taxon>Teleostei</taxon>
        <taxon>Protacanthopterygii</taxon>
        <taxon>Esociformes</taxon>
        <taxon>Umbridae</taxon>
        <taxon>Dallia</taxon>
    </lineage>
</organism>
<dbReference type="EMBL" id="CM055730">
    <property type="protein sequence ID" value="KAJ8013589.1"/>
    <property type="molecule type" value="Genomic_DNA"/>
</dbReference>
<keyword evidence="2" id="KW-1185">Reference proteome</keyword>
<comment type="caution">
    <text evidence="1">The sequence shown here is derived from an EMBL/GenBank/DDBJ whole genome shotgun (WGS) entry which is preliminary data.</text>
</comment>
<protein>
    <submittedName>
        <fullName evidence="1">Uncharacterized protein</fullName>
    </submittedName>
</protein>
<gene>
    <name evidence="1" type="ORF">DPEC_G00031340</name>
</gene>
<reference evidence="1" key="1">
    <citation type="submission" date="2021-05" db="EMBL/GenBank/DDBJ databases">
        <authorList>
            <person name="Pan Q."/>
            <person name="Jouanno E."/>
            <person name="Zahm M."/>
            <person name="Klopp C."/>
            <person name="Cabau C."/>
            <person name="Louis A."/>
            <person name="Berthelot C."/>
            <person name="Parey E."/>
            <person name="Roest Crollius H."/>
            <person name="Montfort J."/>
            <person name="Robinson-Rechavi M."/>
            <person name="Bouchez O."/>
            <person name="Lampietro C."/>
            <person name="Lopez Roques C."/>
            <person name="Donnadieu C."/>
            <person name="Postlethwait J."/>
            <person name="Bobe J."/>
            <person name="Dillon D."/>
            <person name="Chandos A."/>
            <person name="von Hippel F."/>
            <person name="Guiguen Y."/>
        </authorList>
    </citation>
    <scope>NUCLEOTIDE SEQUENCE</scope>
    <source>
        <strain evidence="1">YG-Jan2019</strain>
    </source>
</reference>
<name>A0ACC2HC70_DALPE</name>
<proteinExistence type="predicted"/>
<accession>A0ACC2HC70</accession>
<sequence length="100" mass="10792">MECMASCERKRSHEGDLSTWNNCPSKRLCNGVAGAGDVQVEYGAGTDCAMETWDTRQPGYVAANNPAYNTVGTVLGGHPLQRCPRCMAGEPGHMNHIMGY</sequence>
<evidence type="ECO:0000313" key="2">
    <source>
        <dbReference type="Proteomes" id="UP001157502"/>
    </source>
</evidence>
<evidence type="ECO:0000313" key="1">
    <source>
        <dbReference type="EMBL" id="KAJ8013589.1"/>
    </source>
</evidence>
<dbReference type="Proteomes" id="UP001157502">
    <property type="component" value="Chromosome 3"/>
</dbReference>